<proteinExistence type="predicted"/>
<protein>
    <submittedName>
        <fullName evidence="1">Uncharacterized protein</fullName>
    </submittedName>
</protein>
<dbReference type="Proteomes" id="UP001501746">
    <property type="component" value="Unassembled WGS sequence"/>
</dbReference>
<reference evidence="1 2" key="1">
    <citation type="journal article" date="2019" name="Int. J. Syst. Evol. Microbiol.">
        <title>The Global Catalogue of Microorganisms (GCM) 10K type strain sequencing project: providing services to taxonomists for standard genome sequencing and annotation.</title>
        <authorList>
            <consortium name="The Broad Institute Genomics Platform"/>
            <consortium name="The Broad Institute Genome Sequencing Center for Infectious Disease"/>
            <person name="Wu L."/>
            <person name="Ma J."/>
        </authorList>
    </citation>
    <scope>NUCLEOTIDE SEQUENCE [LARGE SCALE GENOMIC DNA]</scope>
    <source>
        <strain evidence="1 2">JCM 14323</strain>
    </source>
</reference>
<evidence type="ECO:0000313" key="2">
    <source>
        <dbReference type="Proteomes" id="UP001501746"/>
    </source>
</evidence>
<organism evidence="1 2">
    <name type="scientific">Agromyces salentinus</name>
    <dbReference type="NCBI Taxonomy" id="269421"/>
    <lineage>
        <taxon>Bacteria</taxon>
        <taxon>Bacillati</taxon>
        <taxon>Actinomycetota</taxon>
        <taxon>Actinomycetes</taxon>
        <taxon>Micrococcales</taxon>
        <taxon>Microbacteriaceae</taxon>
        <taxon>Agromyces</taxon>
    </lineage>
</organism>
<gene>
    <name evidence="1" type="ORF">GCM10009750_01260</name>
</gene>
<comment type="caution">
    <text evidence="1">The sequence shown here is derived from an EMBL/GenBank/DDBJ whole genome shotgun (WGS) entry which is preliminary data.</text>
</comment>
<dbReference type="EMBL" id="BAAANK010000001">
    <property type="protein sequence ID" value="GAA1822604.1"/>
    <property type="molecule type" value="Genomic_DNA"/>
</dbReference>
<evidence type="ECO:0000313" key="1">
    <source>
        <dbReference type="EMBL" id="GAA1822604.1"/>
    </source>
</evidence>
<accession>A0ABN2MGX0</accession>
<name>A0ABN2MGX0_9MICO</name>
<sequence>MFGPGVSANPSSTSAIPEAAANEIMNFPSRDQMGILIDAKSFRVCHELARAAAAYPTITLAACRRVDPLTGRSRMEEMP</sequence>
<keyword evidence="2" id="KW-1185">Reference proteome</keyword>